<feature type="domain" description="PITH" evidence="5">
    <location>
        <begin position="145"/>
        <end position="342"/>
    </location>
</feature>
<dbReference type="Proteomes" id="UP001274830">
    <property type="component" value="Unassembled WGS sequence"/>
</dbReference>
<dbReference type="PROSITE" id="PS51352">
    <property type="entry name" value="THIOREDOXIN_2"/>
    <property type="match status" value="1"/>
</dbReference>
<evidence type="ECO:0000259" key="4">
    <source>
        <dbReference type="PROSITE" id="PS51352"/>
    </source>
</evidence>
<dbReference type="PROSITE" id="PS51532">
    <property type="entry name" value="PITH"/>
    <property type="match status" value="1"/>
</dbReference>
<dbReference type="InterPro" id="IPR013766">
    <property type="entry name" value="Thioredoxin_domain"/>
</dbReference>
<dbReference type="NCBIfam" id="TIGR01068">
    <property type="entry name" value="thioredoxin"/>
    <property type="match status" value="1"/>
</dbReference>
<dbReference type="Pfam" id="PF00085">
    <property type="entry name" value="Thioredoxin"/>
    <property type="match status" value="1"/>
</dbReference>
<evidence type="ECO:0000313" key="6">
    <source>
        <dbReference type="EMBL" id="KAK3677671.1"/>
    </source>
</evidence>
<reference evidence="6" key="1">
    <citation type="submission" date="2023-07" db="EMBL/GenBank/DDBJ databases">
        <title>Black Yeasts Isolated from many extreme environments.</title>
        <authorList>
            <person name="Coleine C."/>
            <person name="Stajich J.E."/>
            <person name="Selbmann L."/>
        </authorList>
    </citation>
    <scope>NUCLEOTIDE SEQUENCE</scope>
    <source>
        <strain evidence="6">CCFEE 5485</strain>
    </source>
</reference>
<feature type="compositionally biased region" description="Basic and acidic residues" evidence="3">
    <location>
        <begin position="197"/>
        <end position="211"/>
    </location>
</feature>
<dbReference type="SUPFAM" id="SSF52833">
    <property type="entry name" value="Thioredoxin-like"/>
    <property type="match status" value="1"/>
</dbReference>
<dbReference type="InterPro" id="IPR017937">
    <property type="entry name" value="Thioredoxin_CS"/>
</dbReference>
<evidence type="ECO:0000259" key="5">
    <source>
        <dbReference type="PROSITE" id="PS51532"/>
    </source>
</evidence>
<accession>A0AAE1C4I8</accession>
<sequence>MASSSTTSTPSNSKTIPITSAHHFTTTLSSSRLVVVDFWAPWCGPCKAISPVYEQLSSQLSRPGVITFVKVNTDEQKEIASSYNVSALPTFMIFKAGREIKRIKGADPRGLNEAVKQLAQEAGRADESGDSAGASGSGSAGGMWMGAQGPRGYVDITDAVDLLGLDFLNVDDKKGDKRILFDGGKPSSLHAGAGAGKSKEKGEGEGGKKADWLESDTDEQLMLFIPFQSTVKLHSLHLTSLPPADDEEPSRPKTIKLYTNRSTTLGFDEADDIPCTQTITLSPSDWDDKTGTAKVELRSLVVFVVDGESDEGEKVRIDRVRLWGETGEKRAMGKLEKVGEDH</sequence>
<dbReference type="PANTHER" id="PTHR46115">
    <property type="entry name" value="THIOREDOXIN-LIKE PROTEIN 1"/>
    <property type="match status" value="1"/>
</dbReference>
<dbReference type="CDD" id="cd02947">
    <property type="entry name" value="TRX_family"/>
    <property type="match status" value="1"/>
</dbReference>
<evidence type="ECO:0000256" key="1">
    <source>
        <dbReference type="ARBA" id="ARBA00008987"/>
    </source>
</evidence>
<feature type="domain" description="Thioredoxin" evidence="4">
    <location>
        <begin position="1"/>
        <end position="120"/>
    </location>
</feature>
<dbReference type="Gene3D" id="3.40.30.10">
    <property type="entry name" value="Glutaredoxin"/>
    <property type="match status" value="1"/>
</dbReference>
<comment type="caution">
    <text evidence="6">The sequence shown here is derived from an EMBL/GenBank/DDBJ whole genome shotgun (WGS) entry which is preliminary data.</text>
</comment>
<proteinExistence type="inferred from homology"/>
<dbReference type="SUPFAM" id="SSF49785">
    <property type="entry name" value="Galactose-binding domain-like"/>
    <property type="match status" value="1"/>
</dbReference>
<dbReference type="GO" id="GO:0005737">
    <property type="term" value="C:cytoplasm"/>
    <property type="evidence" value="ECO:0007669"/>
    <property type="project" value="UniProtKB-ARBA"/>
</dbReference>
<comment type="similarity">
    <text evidence="1">Belongs to the thioredoxin family.</text>
</comment>
<evidence type="ECO:0000256" key="2">
    <source>
        <dbReference type="ARBA" id="ARBA00023157"/>
    </source>
</evidence>
<dbReference type="InterPro" id="IPR008979">
    <property type="entry name" value="Galactose-bd-like_sf"/>
</dbReference>
<dbReference type="GO" id="GO:0015035">
    <property type="term" value="F:protein-disulfide reductase activity"/>
    <property type="evidence" value="ECO:0007669"/>
    <property type="project" value="InterPro"/>
</dbReference>
<dbReference type="AlphaFoldDB" id="A0AAE1C4I8"/>
<keyword evidence="2" id="KW-1015">Disulfide bond</keyword>
<protein>
    <submittedName>
        <fullName evidence="6">Thioredoxin-like protein 1</fullName>
    </submittedName>
</protein>
<dbReference type="PRINTS" id="PR00421">
    <property type="entry name" value="THIOREDOXIN"/>
</dbReference>
<dbReference type="InterPro" id="IPR037047">
    <property type="entry name" value="PITH_dom_sf"/>
</dbReference>
<keyword evidence="7" id="KW-1185">Reference proteome</keyword>
<dbReference type="InterPro" id="IPR005746">
    <property type="entry name" value="Thioredoxin"/>
</dbReference>
<evidence type="ECO:0000256" key="3">
    <source>
        <dbReference type="SAM" id="MobiDB-lite"/>
    </source>
</evidence>
<gene>
    <name evidence="6" type="primary">txl1_1</name>
    <name evidence="6" type="ORF">LTR78_002521</name>
</gene>
<dbReference type="EMBL" id="JAUTXT010000006">
    <property type="protein sequence ID" value="KAK3677671.1"/>
    <property type="molecule type" value="Genomic_DNA"/>
</dbReference>
<dbReference type="Gene3D" id="2.60.120.470">
    <property type="entry name" value="PITH domain"/>
    <property type="match status" value="1"/>
</dbReference>
<dbReference type="Pfam" id="PF06201">
    <property type="entry name" value="PITH"/>
    <property type="match status" value="1"/>
</dbReference>
<evidence type="ECO:0000313" key="7">
    <source>
        <dbReference type="Proteomes" id="UP001274830"/>
    </source>
</evidence>
<feature type="region of interest" description="Disordered" evidence="3">
    <location>
        <begin position="118"/>
        <end position="143"/>
    </location>
</feature>
<dbReference type="InterPro" id="IPR010400">
    <property type="entry name" value="PITH_dom"/>
</dbReference>
<dbReference type="PROSITE" id="PS00194">
    <property type="entry name" value="THIOREDOXIN_1"/>
    <property type="match status" value="1"/>
</dbReference>
<dbReference type="InterPro" id="IPR036249">
    <property type="entry name" value="Thioredoxin-like_sf"/>
</dbReference>
<feature type="region of interest" description="Disordered" evidence="3">
    <location>
        <begin position="179"/>
        <end position="211"/>
    </location>
</feature>
<organism evidence="6 7">
    <name type="scientific">Recurvomyces mirabilis</name>
    <dbReference type="NCBI Taxonomy" id="574656"/>
    <lineage>
        <taxon>Eukaryota</taxon>
        <taxon>Fungi</taxon>
        <taxon>Dikarya</taxon>
        <taxon>Ascomycota</taxon>
        <taxon>Pezizomycotina</taxon>
        <taxon>Dothideomycetes</taxon>
        <taxon>Dothideomycetidae</taxon>
        <taxon>Mycosphaerellales</taxon>
        <taxon>Teratosphaeriaceae</taxon>
        <taxon>Recurvomyces</taxon>
    </lineage>
</organism>
<name>A0AAE1C4I8_9PEZI</name>